<dbReference type="Gene3D" id="3.20.20.220">
    <property type="match status" value="1"/>
</dbReference>
<feature type="domain" description="Proline dehydrogenase" evidence="2">
    <location>
        <begin position="78"/>
        <end position="381"/>
    </location>
</feature>
<dbReference type="STRING" id="649349.Lbys_0766"/>
<dbReference type="InterPro" id="IPR002872">
    <property type="entry name" value="Proline_DH_dom"/>
</dbReference>
<accession>E4RQ43</accession>
<dbReference type="KEGG" id="lby:Lbys_0766"/>
<organism evidence="3 4">
    <name type="scientific">Leadbetterella byssophila (strain DSM 17132 / JCM 16389 / KACC 11308 / NBRC 106382 / 4M15)</name>
    <dbReference type="NCBI Taxonomy" id="649349"/>
    <lineage>
        <taxon>Bacteria</taxon>
        <taxon>Pseudomonadati</taxon>
        <taxon>Bacteroidota</taxon>
        <taxon>Cytophagia</taxon>
        <taxon>Cytophagales</taxon>
        <taxon>Leadbetterellaceae</taxon>
        <taxon>Leadbetterella</taxon>
    </lineage>
</organism>
<evidence type="ECO:0000256" key="1">
    <source>
        <dbReference type="ARBA" id="ARBA00023002"/>
    </source>
</evidence>
<protein>
    <submittedName>
        <fullName evidence="3">Proline dehydrogenase</fullName>
    </submittedName>
</protein>
<dbReference type="GO" id="GO:0004657">
    <property type="term" value="F:proline dehydrogenase activity"/>
    <property type="evidence" value="ECO:0007669"/>
    <property type="project" value="InterPro"/>
</dbReference>
<keyword evidence="4" id="KW-1185">Reference proteome</keyword>
<reference evidence="3 4" key="2">
    <citation type="journal article" date="2011" name="Stand. Genomic Sci.">
        <title>Complete genome sequence of Leadbetterella byssophila type strain (4M15).</title>
        <authorList>
            <person name="Abt B."/>
            <person name="Teshima H."/>
            <person name="Lucas S."/>
            <person name="Lapidus A."/>
            <person name="Del Rio T.G."/>
            <person name="Nolan M."/>
            <person name="Tice H."/>
            <person name="Cheng J.F."/>
            <person name="Pitluck S."/>
            <person name="Liolios K."/>
            <person name="Pagani I."/>
            <person name="Ivanova N."/>
            <person name="Mavromatis K."/>
            <person name="Pati A."/>
            <person name="Tapia R."/>
            <person name="Han C."/>
            <person name="Goodwin L."/>
            <person name="Chen A."/>
            <person name="Palaniappan K."/>
            <person name="Land M."/>
            <person name="Hauser L."/>
            <person name="Chang Y.J."/>
            <person name="Jeffries C.D."/>
            <person name="Rohde M."/>
            <person name="Goker M."/>
            <person name="Tindall B.J."/>
            <person name="Detter J.C."/>
            <person name="Woyke T."/>
            <person name="Bristow J."/>
            <person name="Eisen J.A."/>
            <person name="Markowitz V."/>
            <person name="Hugenholtz P."/>
            <person name="Klenk H.P."/>
            <person name="Kyrpides N.C."/>
        </authorList>
    </citation>
    <scope>NUCLEOTIDE SEQUENCE [LARGE SCALE GENOMIC DNA]</scope>
    <source>
        <strain evidence="4">DSM 17132 / JCM 16389 / KACC 11308 / NBRC 106382 / 4M15</strain>
    </source>
</reference>
<dbReference type="Proteomes" id="UP000007435">
    <property type="component" value="Chromosome"/>
</dbReference>
<evidence type="ECO:0000259" key="2">
    <source>
        <dbReference type="Pfam" id="PF01619"/>
    </source>
</evidence>
<dbReference type="eggNOG" id="COG0506">
    <property type="taxonomic scope" value="Bacteria"/>
</dbReference>
<dbReference type="GO" id="GO:0071949">
    <property type="term" value="F:FAD binding"/>
    <property type="evidence" value="ECO:0007669"/>
    <property type="project" value="TreeGrafter"/>
</dbReference>
<evidence type="ECO:0000313" key="4">
    <source>
        <dbReference type="Proteomes" id="UP000007435"/>
    </source>
</evidence>
<dbReference type="RefSeq" id="WP_013407578.1">
    <property type="nucleotide sequence ID" value="NC_014655.1"/>
</dbReference>
<reference key="1">
    <citation type="submission" date="2010-11" db="EMBL/GenBank/DDBJ databases">
        <title>The complete genome of Leadbetterella byssophila DSM 17132.</title>
        <authorList>
            <consortium name="US DOE Joint Genome Institute (JGI-PGF)"/>
            <person name="Lucas S."/>
            <person name="Copeland A."/>
            <person name="Lapidus A."/>
            <person name="Glavina del Rio T."/>
            <person name="Dalin E."/>
            <person name="Tice H."/>
            <person name="Bruce D."/>
            <person name="Goodwin L."/>
            <person name="Pitluck S."/>
            <person name="Kyrpides N."/>
            <person name="Mavromatis K."/>
            <person name="Ivanova N."/>
            <person name="Teshima H."/>
            <person name="Brettin T."/>
            <person name="Detter J.C."/>
            <person name="Han C."/>
            <person name="Tapia R."/>
            <person name="Land M."/>
            <person name="Hauser L."/>
            <person name="Markowitz V."/>
            <person name="Cheng J.-F."/>
            <person name="Hugenholtz P."/>
            <person name="Woyke T."/>
            <person name="Wu D."/>
            <person name="Tindall B."/>
            <person name="Pomrenke H.G."/>
            <person name="Brambilla E."/>
            <person name="Klenk H.-P."/>
            <person name="Eisen J.A."/>
        </authorList>
    </citation>
    <scope>NUCLEOTIDE SEQUENCE [LARGE SCALE GENOMIC DNA]</scope>
    <source>
        <strain>DSM 17132</strain>
    </source>
</reference>
<dbReference type="OrthoDB" id="1401444at2"/>
<name>E4RQ43_LEAB4</name>
<dbReference type="SUPFAM" id="SSF51730">
    <property type="entry name" value="FAD-linked oxidoreductase"/>
    <property type="match status" value="1"/>
</dbReference>
<proteinExistence type="predicted"/>
<keyword evidence="1" id="KW-0560">Oxidoreductase</keyword>
<dbReference type="PANTHER" id="PTHR13914:SF0">
    <property type="entry name" value="PROLINE DEHYDROGENASE 1, MITOCHONDRIAL"/>
    <property type="match status" value="1"/>
</dbReference>
<dbReference type="EMBL" id="CP002305">
    <property type="protein sequence ID" value="ADQ16526.1"/>
    <property type="molecule type" value="Genomic_DNA"/>
</dbReference>
<dbReference type="Pfam" id="PF01619">
    <property type="entry name" value="Pro_dh"/>
    <property type="match status" value="1"/>
</dbReference>
<sequence>MAPKQRIDFSDTEIAFKNQSKNQLDLNYYIFMAMNQNWLVNIGTFLIKCFLKVGLPIKFIIKKTIFQLFCGGEDIKECEKTIDKLHQYKVGTILDYSVEGEDDEKSFDDTKIELLKTIEMASLNPDKIPFSVFKVTGIGSRELLTEVQEFGMSCLDREKLAAYQRIVKRFQGLCKAAADKGVRLLVDAEETWIQDIIDELTLEEMKKYNTPEKTIIYNTYQMYRTASYGILSSHLEAAKEAGFTVGAKIVRGAYMEKERKRAEEKGYADPINPSKEASDDEYNKAVRLSLSNIDHISVCLGTHNEESCILATKLLEEKNISQNDPRVYFAQLLGMSDNISFNLASAGYNVAKYVPYGPIEAVMPYLFRRADENTSIAGQSSREFLLIKKERQRRSA</sequence>
<dbReference type="InterPro" id="IPR015659">
    <property type="entry name" value="Proline_oxidase"/>
</dbReference>
<dbReference type="HOGENOM" id="CLU_018202_3_0_10"/>
<gene>
    <name evidence="3" type="ordered locus">Lbys_0766</name>
</gene>
<dbReference type="PANTHER" id="PTHR13914">
    <property type="entry name" value="PROLINE OXIDASE"/>
    <property type="match status" value="1"/>
</dbReference>
<evidence type="ECO:0000313" key="3">
    <source>
        <dbReference type="EMBL" id="ADQ16526.1"/>
    </source>
</evidence>
<dbReference type="AlphaFoldDB" id="E4RQ43"/>
<dbReference type="InterPro" id="IPR029041">
    <property type="entry name" value="FAD-linked_oxidoreductase-like"/>
</dbReference>
<dbReference type="GO" id="GO:0010133">
    <property type="term" value="P:L-proline catabolic process to L-glutamate"/>
    <property type="evidence" value="ECO:0007669"/>
    <property type="project" value="TreeGrafter"/>
</dbReference>